<feature type="region of interest" description="Disordered" evidence="8">
    <location>
        <begin position="1"/>
        <end position="40"/>
    </location>
</feature>
<feature type="domain" description="Sugar phosphate transporter" evidence="10">
    <location>
        <begin position="62"/>
        <end position="349"/>
    </location>
</feature>
<dbReference type="PANTHER" id="PTHR11132">
    <property type="entry name" value="SOLUTE CARRIER FAMILY 35"/>
    <property type="match status" value="1"/>
</dbReference>
<evidence type="ECO:0000256" key="6">
    <source>
        <dbReference type="ARBA" id="ARBA00022989"/>
    </source>
</evidence>
<dbReference type="InterPro" id="IPR050186">
    <property type="entry name" value="TPT_transporter"/>
</dbReference>
<evidence type="ECO:0000313" key="12">
    <source>
        <dbReference type="Proteomes" id="UP000054321"/>
    </source>
</evidence>
<dbReference type="OrthoDB" id="10261634at2759"/>
<accession>A0A0C3HBA4</accession>
<comment type="subunit">
    <text evidence="4">Homooligomer.</text>
</comment>
<organism evidence="11 12">
    <name type="scientific">Oidiodendron maius (strain Zn)</name>
    <dbReference type="NCBI Taxonomy" id="913774"/>
    <lineage>
        <taxon>Eukaryota</taxon>
        <taxon>Fungi</taxon>
        <taxon>Dikarya</taxon>
        <taxon>Ascomycota</taxon>
        <taxon>Pezizomycotina</taxon>
        <taxon>Leotiomycetes</taxon>
        <taxon>Leotiomycetes incertae sedis</taxon>
        <taxon>Myxotrichaceae</taxon>
        <taxon>Oidiodendron</taxon>
    </lineage>
</organism>
<feature type="transmembrane region" description="Helical" evidence="9">
    <location>
        <begin position="172"/>
        <end position="190"/>
    </location>
</feature>
<feature type="transmembrane region" description="Helical" evidence="9">
    <location>
        <begin position="60"/>
        <end position="76"/>
    </location>
</feature>
<evidence type="ECO:0000256" key="7">
    <source>
        <dbReference type="ARBA" id="ARBA00023136"/>
    </source>
</evidence>
<reference evidence="12" key="2">
    <citation type="submission" date="2015-01" db="EMBL/GenBank/DDBJ databases">
        <title>Evolutionary Origins and Diversification of the Mycorrhizal Mutualists.</title>
        <authorList>
            <consortium name="DOE Joint Genome Institute"/>
            <consortium name="Mycorrhizal Genomics Consortium"/>
            <person name="Kohler A."/>
            <person name="Kuo A."/>
            <person name="Nagy L.G."/>
            <person name="Floudas D."/>
            <person name="Copeland A."/>
            <person name="Barry K.W."/>
            <person name="Cichocki N."/>
            <person name="Veneault-Fourrey C."/>
            <person name="LaButti K."/>
            <person name="Lindquist E.A."/>
            <person name="Lipzen A."/>
            <person name="Lundell T."/>
            <person name="Morin E."/>
            <person name="Murat C."/>
            <person name="Riley R."/>
            <person name="Ohm R."/>
            <person name="Sun H."/>
            <person name="Tunlid A."/>
            <person name="Henrissat B."/>
            <person name="Grigoriev I.V."/>
            <person name="Hibbett D.S."/>
            <person name="Martin F."/>
        </authorList>
    </citation>
    <scope>NUCLEOTIDE SEQUENCE [LARGE SCALE GENOMIC DNA]</scope>
    <source>
        <strain evidence="12">Zn</strain>
    </source>
</reference>
<name>A0A0C3HBA4_OIDMZ</name>
<reference evidence="11 12" key="1">
    <citation type="submission" date="2014-04" db="EMBL/GenBank/DDBJ databases">
        <authorList>
            <consortium name="DOE Joint Genome Institute"/>
            <person name="Kuo A."/>
            <person name="Martino E."/>
            <person name="Perotto S."/>
            <person name="Kohler A."/>
            <person name="Nagy L.G."/>
            <person name="Floudas D."/>
            <person name="Copeland A."/>
            <person name="Barry K.W."/>
            <person name="Cichocki N."/>
            <person name="Veneault-Fourrey C."/>
            <person name="LaButti K."/>
            <person name="Lindquist E.A."/>
            <person name="Lipzen A."/>
            <person name="Lundell T."/>
            <person name="Morin E."/>
            <person name="Murat C."/>
            <person name="Sun H."/>
            <person name="Tunlid A."/>
            <person name="Henrissat B."/>
            <person name="Grigoriev I.V."/>
            <person name="Hibbett D.S."/>
            <person name="Martin F."/>
            <person name="Nordberg H.P."/>
            <person name="Cantor M.N."/>
            <person name="Hua S.X."/>
        </authorList>
    </citation>
    <scope>NUCLEOTIDE SEQUENCE [LARGE SCALE GENOMIC DNA]</scope>
    <source>
        <strain evidence="11 12">Zn</strain>
    </source>
</reference>
<dbReference type="Pfam" id="PF03151">
    <property type="entry name" value="TPT"/>
    <property type="match status" value="1"/>
</dbReference>
<gene>
    <name evidence="11" type="ORF">OIDMADRAFT_19561</name>
</gene>
<feature type="transmembrane region" description="Helical" evidence="9">
    <location>
        <begin position="196"/>
        <end position="215"/>
    </location>
</feature>
<evidence type="ECO:0000259" key="10">
    <source>
        <dbReference type="Pfam" id="PF03151"/>
    </source>
</evidence>
<dbReference type="Proteomes" id="UP000054321">
    <property type="component" value="Unassembled WGS sequence"/>
</dbReference>
<evidence type="ECO:0000256" key="4">
    <source>
        <dbReference type="ARBA" id="ARBA00011182"/>
    </source>
</evidence>
<feature type="transmembrane region" description="Helical" evidence="9">
    <location>
        <begin position="88"/>
        <end position="110"/>
    </location>
</feature>
<dbReference type="InParanoid" id="A0A0C3HBA4"/>
<proteinExistence type="inferred from homology"/>
<protein>
    <recommendedName>
        <fullName evidence="10">Sugar phosphate transporter domain-containing protein</fullName>
    </recommendedName>
</protein>
<evidence type="ECO:0000256" key="5">
    <source>
        <dbReference type="ARBA" id="ARBA00022692"/>
    </source>
</evidence>
<keyword evidence="6 9" id="KW-1133">Transmembrane helix</keyword>
<comment type="similarity">
    <text evidence="3">Belongs to the TPT transporter family. SLC35D subfamily.</text>
</comment>
<dbReference type="HOGENOM" id="CLU_033641_3_0_1"/>
<feature type="transmembrane region" description="Helical" evidence="9">
    <location>
        <begin position="122"/>
        <end position="142"/>
    </location>
</feature>
<feature type="transmembrane region" description="Helical" evidence="9">
    <location>
        <begin position="235"/>
        <end position="253"/>
    </location>
</feature>
<dbReference type="GO" id="GO:0005789">
    <property type="term" value="C:endoplasmic reticulum membrane"/>
    <property type="evidence" value="ECO:0007669"/>
    <property type="project" value="UniProtKB-SubCell"/>
</dbReference>
<evidence type="ECO:0000256" key="2">
    <source>
        <dbReference type="ARBA" id="ARBA00004477"/>
    </source>
</evidence>
<sequence length="360" mass="39508">MKRPGDDDNHQESHFALLPHEESGERVDHDGNEPEIMARDGQGEKRNIELEYETPNTIKFLWLGTYFFFSLMLTLYNKLVLGSFKFPWLLTSLHATFASVGTAVLLKLGYFKLSHLGRKEHAILAAFSVLFTANIAVSNLSLSLVSLAFFQIIRTTVPLFTVGIYRIWFSRLYSTSTYISLLPIVLGAGLTTMGEYKYSTFGLLVTCLGVVLAAVKTVTTNRLMTGTLALPSIELLLRMSPLAAIQALLYAILSGELSAFADKMAHREGNVSNFATIIFLLGNGLLAFLLNVSSFQTNKLAGALAISVCGNLKQVLTVVLGIFTFGDFAVDIWNGAGMLLAMTGCVMYSKAELDSKSRKK</sequence>
<evidence type="ECO:0000256" key="8">
    <source>
        <dbReference type="SAM" id="MobiDB-lite"/>
    </source>
</evidence>
<comment type="function">
    <text evidence="1">Involved in the import of GDP-mannose from the cytoplasm into the Golgi lumen.</text>
</comment>
<evidence type="ECO:0000256" key="3">
    <source>
        <dbReference type="ARBA" id="ARBA00010425"/>
    </source>
</evidence>
<keyword evidence="12" id="KW-1185">Reference proteome</keyword>
<evidence type="ECO:0000256" key="9">
    <source>
        <dbReference type="SAM" id="Phobius"/>
    </source>
</evidence>
<dbReference type="AlphaFoldDB" id="A0A0C3HBA4"/>
<feature type="transmembrane region" description="Helical" evidence="9">
    <location>
        <begin position="304"/>
        <end position="326"/>
    </location>
</feature>
<evidence type="ECO:0000313" key="11">
    <source>
        <dbReference type="EMBL" id="KIN00510.1"/>
    </source>
</evidence>
<feature type="transmembrane region" description="Helical" evidence="9">
    <location>
        <begin position="332"/>
        <end position="351"/>
    </location>
</feature>
<dbReference type="InterPro" id="IPR004853">
    <property type="entry name" value="Sugar_P_trans_dom"/>
</dbReference>
<keyword evidence="5 9" id="KW-0812">Transmembrane</keyword>
<evidence type="ECO:0000256" key="1">
    <source>
        <dbReference type="ARBA" id="ARBA00003420"/>
    </source>
</evidence>
<feature type="transmembrane region" description="Helical" evidence="9">
    <location>
        <begin position="148"/>
        <end position="165"/>
    </location>
</feature>
<dbReference type="EMBL" id="KN832877">
    <property type="protein sequence ID" value="KIN00510.1"/>
    <property type="molecule type" value="Genomic_DNA"/>
</dbReference>
<feature type="transmembrane region" description="Helical" evidence="9">
    <location>
        <begin position="273"/>
        <end position="292"/>
    </location>
</feature>
<keyword evidence="7 9" id="KW-0472">Membrane</keyword>
<comment type="subcellular location">
    <subcellularLocation>
        <location evidence="2">Endoplasmic reticulum membrane</location>
        <topology evidence="2">Multi-pass membrane protein</topology>
    </subcellularLocation>
</comment>